<dbReference type="AlphaFoldDB" id="A0A4R6J057"/>
<accession>A0A4R6J057</accession>
<keyword evidence="1" id="KW-0732">Signal</keyword>
<organism evidence="2 3">
    <name type="scientific">Sediminibacterium goheungense</name>
    <dbReference type="NCBI Taxonomy" id="1086393"/>
    <lineage>
        <taxon>Bacteria</taxon>
        <taxon>Pseudomonadati</taxon>
        <taxon>Bacteroidota</taxon>
        <taxon>Chitinophagia</taxon>
        <taxon>Chitinophagales</taxon>
        <taxon>Chitinophagaceae</taxon>
        <taxon>Sediminibacterium</taxon>
    </lineage>
</organism>
<reference evidence="2 3" key="1">
    <citation type="submission" date="2019-03" db="EMBL/GenBank/DDBJ databases">
        <title>Genomic Encyclopedia of Archaeal and Bacterial Type Strains, Phase II (KMG-II): from individual species to whole genera.</title>
        <authorList>
            <person name="Goeker M."/>
        </authorList>
    </citation>
    <scope>NUCLEOTIDE SEQUENCE [LARGE SCALE GENOMIC DNA]</scope>
    <source>
        <strain evidence="2 3">DSM 28323</strain>
    </source>
</reference>
<feature type="signal peptide" evidence="1">
    <location>
        <begin position="1"/>
        <end position="23"/>
    </location>
</feature>
<proteinExistence type="predicted"/>
<dbReference type="RefSeq" id="WP_133472735.1">
    <property type="nucleotide sequence ID" value="NZ_SNWP01000010.1"/>
</dbReference>
<protein>
    <submittedName>
        <fullName evidence="2">Uncharacterized protein</fullName>
    </submittedName>
</protein>
<feature type="chain" id="PRO_5020670985" evidence="1">
    <location>
        <begin position="24"/>
        <end position="60"/>
    </location>
</feature>
<name>A0A4R6J057_9BACT</name>
<sequence length="60" mass="6654">MKKFINNLQILAMIALVPAMVIAYLGSDNATAEEKEKTEVVRKSSNIIEVGNMIQLVKSF</sequence>
<keyword evidence="3" id="KW-1185">Reference proteome</keyword>
<evidence type="ECO:0000313" key="2">
    <source>
        <dbReference type="EMBL" id="TDO28177.1"/>
    </source>
</evidence>
<evidence type="ECO:0000313" key="3">
    <source>
        <dbReference type="Proteomes" id="UP000295741"/>
    </source>
</evidence>
<comment type="caution">
    <text evidence="2">The sequence shown here is derived from an EMBL/GenBank/DDBJ whole genome shotgun (WGS) entry which is preliminary data.</text>
</comment>
<evidence type="ECO:0000256" key="1">
    <source>
        <dbReference type="SAM" id="SignalP"/>
    </source>
</evidence>
<dbReference type="Proteomes" id="UP000295741">
    <property type="component" value="Unassembled WGS sequence"/>
</dbReference>
<dbReference type="EMBL" id="SNWP01000010">
    <property type="protein sequence ID" value="TDO28177.1"/>
    <property type="molecule type" value="Genomic_DNA"/>
</dbReference>
<gene>
    <name evidence="2" type="ORF">BC659_0239</name>
</gene>